<gene>
    <name evidence="1" type="ORF">BPS10C_039</name>
</gene>
<reference evidence="1 2" key="1">
    <citation type="journal article" date="2014" name="Arch. Virol.">
        <title>Characterization and genome analysis of the Bacillus cereus-infecting bacteriophages BPS10C and BPS13.</title>
        <authorList>
            <person name="Shin H."/>
            <person name="Lee J.H."/>
            <person name="Park J."/>
            <person name="Heu S."/>
            <person name="Ryu S."/>
        </authorList>
    </citation>
    <scope>NUCLEOTIDE SEQUENCE [LARGE SCALE GENOMIC DNA]</scope>
</reference>
<protein>
    <submittedName>
        <fullName evidence="1">Uncharacterized protein</fullName>
    </submittedName>
</protein>
<dbReference type="EMBL" id="KC430106">
    <property type="protein sequence ID" value="AGI12036.1"/>
    <property type="molecule type" value="Genomic_DNA"/>
</dbReference>
<dbReference type="RefSeq" id="YP_009002925.1">
    <property type="nucleotide sequence ID" value="NC_023501.1"/>
</dbReference>
<evidence type="ECO:0000313" key="1">
    <source>
        <dbReference type="EMBL" id="AGI12036.1"/>
    </source>
</evidence>
<dbReference type="Proteomes" id="UP000019162">
    <property type="component" value="Segment"/>
</dbReference>
<dbReference type="GeneID" id="18480076"/>
<evidence type="ECO:0000313" key="2">
    <source>
        <dbReference type="Proteomes" id="UP000019162"/>
    </source>
</evidence>
<dbReference type="KEGG" id="vg:18480076"/>
<proteinExistence type="predicted"/>
<name>W5QU67_9CAUD</name>
<accession>W5QU67</accession>
<sequence>MFTIRDTEYDDSYLTVDVATGGVEFTFVDGPEEDDKLAVVVNPSQLKQIVNILEDVTARSVRNLVKLPQVSETEELDVCHLRSFGEYMITLESACLGISMTPEDKQLLVAYIVDYLGE</sequence>
<keyword evidence="2" id="KW-1185">Reference proteome</keyword>
<organism evidence="1 2">
    <name type="scientific">Bacillus phage BPS10C</name>
    <dbReference type="NCBI Taxonomy" id="1277886"/>
    <lineage>
        <taxon>Viruses</taxon>
        <taxon>Duplodnaviria</taxon>
        <taxon>Heunggongvirae</taxon>
        <taxon>Uroviricota</taxon>
        <taxon>Caudoviricetes</taxon>
        <taxon>Herelleviridae</taxon>
        <taxon>Bastillevirinae</taxon>
        <taxon>Wphvirus</taxon>
        <taxon>Wphvirus BPS10C</taxon>
    </lineage>
</organism>
<dbReference type="OrthoDB" id="18473at10239"/>